<dbReference type="OrthoDB" id="3335676at2"/>
<dbReference type="GO" id="GO:0030170">
    <property type="term" value="F:pyridoxal phosphate binding"/>
    <property type="evidence" value="ECO:0007669"/>
    <property type="project" value="InterPro"/>
</dbReference>
<proteinExistence type="inferred from homology"/>
<dbReference type="PRINTS" id="PR00800">
    <property type="entry name" value="YHDCRBOXLASE"/>
</dbReference>
<comment type="caution">
    <text evidence="8">The sequence shown here is derived from an EMBL/GenBank/DDBJ whole genome shotgun (WGS) entry which is preliminary data.</text>
</comment>
<dbReference type="InterPro" id="IPR015422">
    <property type="entry name" value="PyrdxlP-dep_Trfase_small"/>
</dbReference>
<feature type="modified residue" description="N6-(pyridoxal phosphate)lysine" evidence="6">
    <location>
        <position position="329"/>
    </location>
</feature>
<reference evidence="8 9" key="1">
    <citation type="submission" date="2019-03" db="EMBL/GenBank/DDBJ databases">
        <title>Genomics of glacier-inhabiting Cryobacterium strains.</title>
        <authorList>
            <person name="Liu Q."/>
            <person name="Xin Y.-H."/>
        </authorList>
    </citation>
    <scope>NUCLEOTIDE SEQUENCE [LARGE SCALE GENOMIC DNA]</scope>
    <source>
        <strain evidence="8 9">Hh14</strain>
    </source>
</reference>
<dbReference type="Proteomes" id="UP000297447">
    <property type="component" value="Unassembled WGS sequence"/>
</dbReference>
<keyword evidence="3" id="KW-0210">Decarboxylase</keyword>
<evidence type="ECO:0000256" key="2">
    <source>
        <dbReference type="ARBA" id="ARBA00009533"/>
    </source>
</evidence>
<dbReference type="Gene3D" id="3.40.640.10">
    <property type="entry name" value="Type I PLP-dependent aspartate aminotransferase-like (Major domain)"/>
    <property type="match status" value="1"/>
</dbReference>
<dbReference type="PANTHER" id="PTHR45677">
    <property type="entry name" value="GLUTAMATE DECARBOXYLASE-RELATED"/>
    <property type="match status" value="1"/>
</dbReference>
<dbReference type="InterPro" id="IPR015421">
    <property type="entry name" value="PyrdxlP-dep_Trfase_major"/>
</dbReference>
<dbReference type="GO" id="GO:0006520">
    <property type="term" value="P:amino acid metabolic process"/>
    <property type="evidence" value="ECO:0007669"/>
    <property type="project" value="InterPro"/>
</dbReference>
<dbReference type="EMBL" id="SOHE01000083">
    <property type="protein sequence ID" value="TFD45605.1"/>
    <property type="molecule type" value="Genomic_DNA"/>
</dbReference>
<evidence type="ECO:0000256" key="7">
    <source>
        <dbReference type="RuleBase" id="RU000382"/>
    </source>
</evidence>
<sequence>MRTPDRGASVTHPPVFGAPARSHLFNEDNRDHYVHAVTRGVAAVGEQLATTRQPFTGITPAELGLEVEVVDLDSPLGDGEAALAEVERLYLRHAVYFHDVKYAAHLNCPVVIPALVGEAVLSAVNSSMDTWDQSAGATLMERHLIEWTAGRLGLGPAADGVFTSGGSQSNLQALLIARNRAFARAQAHQTPATDAPIRLPEVLSRLRIFTSAASHFSIRTSASTLGLGFDAVVAIATDDAQRLDPAALAAAIADCLAAGLVPMAVVATAGTTDFGSIDPLSQIAGICALHDVWLHVDAAYGGGLITSRRHAGLLEGIERADSVTLDYHKTFFQPVSSSAVIVRDGAMLGHVTHHADYLNPRSASLLVPNQVDKSIQTTRRFDALKLWFTLRTMGADAIGEMLDEVIDLAGRVYAVLRAAPDFEVVVEPVLSTLVFRYWPPSGDDLSQSQLDDLNVGIRRDIFASGEAVIAGTTVAGRHYLKFTLLNPHTTLADLEHILALIRLHGGRLLAPTRAVAHV</sequence>
<evidence type="ECO:0000256" key="1">
    <source>
        <dbReference type="ARBA" id="ARBA00001933"/>
    </source>
</evidence>
<evidence type="ECO:0000256" key="5">
    <source>
        <dbReference type="ARBA" id="ARBA00023239"/>
    </source>
</evidence>
<gene>
    <name evidence="8" type="ORF">E3T55_18255</name>
</gene>
<dbReference type="CDD" id="cd06450">
    <property type="entry name" value="DOPA_deC_like"/>
    <property type="match status" value="1"/>
</dbReference>
<dbReference type="InterPro" id="IPR002129">
    <property type="entry name" value="PyrdxlP-dep_de-COase"/>
</dbReference>
<dbReference type="InterPro" id="IPR010977">
    <property type="entry name" value="Aromatic_deC"/>
</dbReference>
<organism evidence="8 9">
    <name type="scientific">Cryobacterium frigoriphilum</name>
    <dbReference type="NCBI Taxonomy" id="1259150"/>
    <lineage>
        <taxon>Bacteria</taxon>
        <taxon>Bacillati</taxon>
        <taxon>Actinomycetota</taxon>
        <taxon>Actinomycetes</taxon>
        <taxon>Micrococcales</taxon>
        <taxon>Microbacteriaceae</taxon>
        <taxon>Cryobacterium</taxon>
    </lineage>
</organism>
<evidence type="ECO:0000256" key="6">
    <source>
        <dbReference type="PIRSR" id="PIRSR602129-50"/>
    </source>
</evidence>
<evidence type="ECO:0000256" key="4">
    <source>
        <dbReference type="ARBA" id="ARBA00022898"/>
    </source>
</evidence>
<keyword evidence="4 6" id="KW-0663">Pyridoxal phosphate</keyword>
<dbReference type="Pfam" id="PF00282">
    <property type="entry name" value="Pyridoxal_deC"/>
    <property type="match status" value="1"/>
</dbReference>
<name>A0A4R8ZU28_9MICO</name>
<dbReference type="SUPFAM" id="SSF53383">
    <property type="entry name" value="PLP-dependent transferases"/>
    <property type="match status" value="1"/>
</dbReference>
<comment type="cofactor">
    <cofactor evidence="1 6 7">
        <name>pyridoxal 5'-phosphate</name>
        <dbReference type="ChEBI" id="CHEBI:597326"/>
    </cofactor>
</comment>
<dbReference type="Gene3D" id="3.90.1150.10">
    <property type="entry name" value="Aspartate Aminotransferase, domain 1"/>
    <property type="match status" value="1"/>
</dbReference>
<dbReference type="AlphaFoldDB" id="A0A4R8ZU28"/>
<evidence type="ECO:0000313" key="8">
    <source>
        <dbReference type="EMBL" id="TFD45605.1"/>
    </source>
</evidence>
<keyword evidence="9" id="KW-1185">Reference proteome</keyword>
<comment type="similarity">
    <text evidence="2 7">Belongs to the group II decarboxylase family.</text>
</comment>
<dbReference type="PANTHER" id="PTHR45677:SF8">
    <property type="entry name" value="CYSTEINE SULFINIC ACID DECARBOXYLASE"/>
    <property type="match status" value="1"/>
</dbReference>
<protein>
    <submittedName>
        <fullName evidence="8">Pyridoxal-dependent decarboxylase</fullName>
    </submittedName>
</protein>
<dbReference type="InterPro" id="IPR015424">
    <property type="entry name" value="PyrdxlP-dep_Trfase"/>
</dbReference>
<evidence type="ECO:0000256" key="3">
    <source>
        <dbReference type="ARBA" id="ARBA00022793"/>
    </source>
</evidence>
<dbReference type="GO" id="GO:0004058">
    <property type="term" value="F:aromatic-L-amino-acid decarboxylase activity"/>
    <property type="evidence" value="ECO:0007669"/>
    <property type="project" value="UniProtKB-ARBA"/>
</dbReference>
<dbReference type="GO" id="GO:0005737">
    <property type="term" value="C:cytoplasm"/>
    <property type="evidence" value="ECO:0007669"/>
    <property type="project" value="TreeGrafter"/>
</dbReference>
<evidence type="ECO:0000313" key="9">
    <source>
        <dbReference type="Proteomes" id="UP000297447"/>
    </source>
</evidence>
<keyword evidence="5 7" id="KW-0456">Lyase</keyword>
<accession>A0A4R8ZU28</accession>
<dbReference type="GO" id="GO:0019752">
    <property type="term" value="P:carboxylic acid metabolic process"/>
    <property type="evidence" value="ECO:0007669"/>
    <property type="project" value="InterPro"/>
</dbReference>